<keyword evidence="7" id="KW-1185">Reference proteome</keyword>
<evidence type="ECO:0000313" key="6">
    <source>
        <dbReference type="EMBL" id="GMF23865.1"/>
    </source>
</evidence>
<comment type="subcellular location">
    <subcellularLocation>
        <location evidence="1">Host cell</location>
    </subcellularLocation>
    <subcellularLocation>
        <location evidence="2">Secreted</location>
    </subcellularLocation>
</comment>
<dbReference type="EMBL" id="BSXW01000491">
    <property type="protein sequence ID" value="GMF23865.1"/>
    <property type="molecule type" value="Genomic_DNA"/>
</dbReference>
<protein>
    <submittedName>
        <fullName evidence="6">Unnamed protein product</fullName>
    </submittedName>
</protein>
<evidence type="ECO:0000256" key="1">
    <source>
        <dbReference type="ARBA" id="ARBA00004340"/>
    </source>
</evidence>
<dbReference type="SUPFAM" id="SSF54236">
    <property type="entry name" value="Ubiquitin-like"/>
    <property type="match status" value="1"/>
</dbReference>
<keyword evidence="3" id="KW-0964">Secreted</keyword>
<feature type="signal peptide" evidence="4">
    <location>
        <begin position="1"/>
        <end position="16"/>
    </location>
</feature>
<dbReference type="Proteomes" id="UP001165083">
    <property type="component" value="Unassembled WGS sequence"/>
</dbReference>
<evidence type="ECO:0000256" key="3">
    <source>
        <dbReference type="ARBA" id="ARBA00022525"/>
    </source>
</evidence>
<keyword evidence="4" id="KW-0732">Signal</keyword>
<organism evidence="6 7">
    <name type="scientific">Phytophthora lilii</name>
    <dbReference type="NCBI Taxonomy" id="2077276"/>
    <lineage>
        <taxon>Eukaryota</taxon>
        <taxon>Sar</taxon>
        <taxon>Stramenopiles</taxon>
        <taxon>Oomycota</taxon>
        <taxon>Peronosporomycetes</taxon>
        <taxon>Peronosporales</taxon>
        <taxon>Peronosporaceae</taxon>
        <taxon>Phytophthora</taxon>
    </lineage>
</organism>
<proteinExistence type="predicted"/>
<evidence type="ECO:0000313" key="7">
    <source>
        <dbReference type="Proteomes" id="UP001165083"/>
    </source>
</evidence>
<dbReference type="AlphaFoldDB" id="A0A9W6U2F8"/>
<dbReference type="InterPro" id="IPR045379">
    <property type="entry name" value="Crinkler_N"/>
</dbReference>
<feature type="chain" id="PRO_5040896708" evidence="4">
    <location>
        <begin position="17"/>
        <end position="562"/>
    </location>
</feature>
<evidence type="ECO:0000256" key="2">
    <source>
        <dbReference type="ARBA" id="ARBA00004613"/>
    </source>
</evidence>
<evidence type="ECO:0000256" key="4">
    <source>
        <dbReference type="SAM" id="SignalP"/>
    </source>
</evidence>
<sequence length="562" mass="63765">MKLFCALVGVAGSAFSVRVDESDTVDDLKEAIAEKQKYDFAASKLQLYLAKKGGAWLPDDDPAALQVEEGGIHEDIQAMIDGEEMKATKTLQHWLFDKSKMPLPSTDQIHVLVVDSTKQVVGPQQSFFWKKPKSLVATTGANWDFQNSLDLGKLASAIGRHYQAWRDGKTDKRSHPLFLCLDGPGTGKSRLLDEFPDVLQQQIFRDETQRDPAMKQLLQKAYTFKITFENGTTDNYGIFDPSKMIGTRMLYQLQDSVDWTTFRGNPANQVFPGEVLTKLSAITETDSNQMCVILCVDSLQKLQHEPGRKDSDFYAAFASLCDLVNASKWWVIVICAATIYQPVDEFLAALPQWREMLQTTSLKRPKINGRDVFDTFDYGNRALTQLFVDDMGGHGRALEELFNVMLQYQGQAFEFLSVMQDVLAAIRQAYPAIVAQMQSMRQAFFAVVSRRRVDGNSRFKNLTLDQVISCGLIRLDGTQLQCPFVLYMLLQTRDMPWNKHATFAPAEELEDLKPWQLWEQFNWKFRALKSQAFARRNLCYGRIYIMGHSLALGAIDMLLRGN</sequence>
<dbReference type="Pfam" id="PF20147">
    <property type="entry name" value="Crinkler"/>
    <property type="match status" value="1"/>
</dbReference>
<dbReference type="GO" id="GO:0043657">
    <property type="term" value="C:host cell"/>
    <property type="evidence" value="ECO:0007669"/>
    <property type="project" value="UniProtKB-SubCell"/>
</dbReference>
<dbReference type="InterPro" id="IPR029071">
    <property type="entry name" value="Ubiquitin-like_domsf"/>
</dbReference>
<evidence type="ECO:0000259" key="5">
    <source>
        <dbReference type="Pfam" id="PF20147"/>
    </source>
</evidence>
<dbReference type="OrthoDB" id="121753at2759"/>
<comment type="caution">
    <text evidence="6">The sequence shown here is derived from an EMBL/GenBank/DDBJ whole genome shotgun (WGS) entry which is preliminary data.</text>
</comment>
<accession>A0A9W6U2F8</accession>
<feature type="domain" description="Crinkler effector protein N-terminal" evidence="5">
    <location>
        <begin position="1"/>
        <end position="114"/>
    </location>
</feature>
<name>A0A9W6U2F8_9STRA</name>
<gene>
    <name evidence="6" type="ORF">Plil01_000970200</name>
</gene>
<reference evidence="6" key="1">
    <citation type="submission" date="2023-04" db="EMBL/GenBank/DDBJ databases">
        <title>Phytophthora lilii NBRC 32176.</title>
        <authorList>
            <person name="Ichikawa N."/>
            <person name="Sato H."/>
            <person name="Tonouchi N."/>
        </authorList>
    </citation>
    <scope>NUCLEOTIDE SEQUENCE</scope>
    <source>
        <strain evidence="6">NBRC 32176</strain>
    </source>
</reference>
<dbReference type="GO" id="GO:0005576">
    <property type="term" value="C:extracellular region"/>
    <property type="evidence" value="ECO:0007669"/>
    <property type="project" value="UniProtKB-SubCell"/>
</dbReference>